<evidence type="ECO:0000313" key="1">
    <source>
        <dbReference type="EnsemblMetazoa" id="GPPI011870-PA"/>
    </source>
</evidence>
<dbReference type="AlphaFoldDB" id="A0A1B0AXB0"/>
<proteinExistence type="predicted"/>
<reference evidence="2" key="1">
    <citation type="submission" date="2015-01" db="EMBL/GenBank/DDBJ databases">
        <authorList>
            <person name="Aksoy S."/>
            <person name="Warren W."/>
            <person name="Wilson R.K."/>
        </authorList>
    </citation>
    <scope>NUCLEOTIDE SEQUENCE [LARGE SCALE GENOMIC DNA]</scope>
    <source>
        <strain evidence="2">IAEA</strain>
    </source>
</reference>
<keyword evidence="2" id="KW-1185">Reference proteome</keyword>
<organism evidence="1 2">
    <name type="scientific">Glossina palpalis gambiensis</name>
    <dbReference type="NCBI Taxonomy" id="67801"/>
    <lineage>
        <taxon>Eukaryota</taxon>
        <taxon>Metazoa</taxon>
        <taxon>Ecdysozoa</taxon>
        <taxon>Arthropoda</taxon>
        <taxon>Hexapoda</taxon>
        <taxon>Insecta</taxon>
        <taxon>Pterygota</taxon>
        <taxon>Neoptera</taxon>
        <taxon>Endopterygota</taxon>
        <taxon>Diptera</taxon>
        <taxon>Brachycera</taxon>
        <taxon>Muscomorpha</taxon>
        <taxon>Hippoboscoidea</taxon>
        <taxon>Glossinidae</taxon>
        <taxon>Glossina</taxon>
    </lineage>
</organism>
<reference evidence="1" key="2">
    <citation type="submission" date="2020-05" db="UniProtKB">
        <authorList>
            <consortium name="EnsemblMetazoa"/>
        </authorList>
    </citation>
    <scope>IDENTIFICATION</scope>
    <source>
        <strain evidence="1">IAEA</strain>
    </source>
</reference>
<protein>
    <submittedName>
        <fullName evidence="1">Uncharacterized protein</fullName>
    </submittedName>
</protein>
<dbReference type="VEuPathDB" id="VectorBase:GPPI011870"/>
<dbReference type="Proteomes" id="UP000092460">
    <property type="component" value="Unassembled WGS sequence"/>
</dbReference>
<accession>A0A1B0AXB0</accession>
<dbReference type="EnsemblMetazoa" id="GPPI011870-RA">
    <property type="protein sequence ID" value="GPPI011870-PA"/>
    <property type="gene ID" value="GPPI011870"/>
</dbReference>
<name>A0A1B0AXB0_9MUSC</name>
<evidence type="ECO:0000313" key="2">
    <source>
        <dbReference type="Proteomes" id="UP000092460"/>
    </source>
</evidence>
<dbReference type="EMBL" id="JXJN01005195">
    <property type="status" value="NOT_ANNOTATED_CDS"/>
    <property type="molecule type" value="Genomic_DNA"/>
</dbReference>
<sequence length="139" mass="15345">ASINSKNVDLFSAVGLGFEGVRTQQHGQDIHISNTSLPPGLLPLEARLTLKRITATVPWNNGGTLQLPLQKIVKKLMLFVVAIDYDYRVSDCVFVSQFLSGLAFQRAIAALRKKIACERWSGRGCSVLVLTKFYTHEIG</sequence>